<dbReference type="AlphaFoldDB" id="A0A916Z236"/>
<dbReference type="Pfam" id="PF00150">
    <property type="entry name" value="Cellulase"/>
    <property type="match status" value="1"/>
</dbReference>
<dbReference type="Proteomes" id="UP000612456">
    <property type="component" value="Unassembled WGS sequence"/>
</dbReference>
<evidence type="ECO:0000256" key="1">
    <source>
        <dbReference type="ARBA" id="ARBA00022801"/>
    </source>
</evidence>
<evidence type="ECO:0000256" key="2">
    <source>
        <dbReference type="ARBA" id="ARBA00023295"/>
    </source>
</evidence>
<protein>
    <recommendedName>
        <fullName evidence="4">Glycoside hydrolase family 5 domain-containing protein</fullName>
    </recommendedName>
</protein>
<keyword evidence="1 3" id="KW-0378">Hydrolase</keyword>
<evidence type="ECO:0000313" key="6">
    <source>
        <dbReference type="Proteomes" id="UP000612456"/>
    </source>
</evidence>
<dbReference type="GO" id="GO:0000272">
    <property type="term" value="P:polysaccharide catabolic process"/>
    <property type="evidence" value="ECO:0007669"/>
    <property type="project" value="InterPro"/>
</dbReference>
<feature type="domain" description="Glycoside hydrolase family 5" evidence="4">
    <location>
        <begin position="86"/>
        <end position="329"/>
    </location>
</feature>
<reference evidence="5" key="2">
    <citation type="submission" date="2020-09" db="EMBL/GenBank/DDBJ databases">
        <authorList>
            <person name="Sun Q."/>
            <person name="Zhou Y."/>
        </authorList>
    </citation>
    <scope>NUCLEOTIDE SEQUENCE</scope>
    <source>
        <strain evidence="5">CGMCC 1.15178</strain>
    </source>
</reference>
<dbReference type="InterPro" id="IPR001547">
    <property type="entry name" value="Glyco_hydro_5"/>
</dbReference>
<comment type="similarity">
    <text evidence="3">Belongs to the glycosyl hydrolase 5 (cellulase A) family.</text>
</comment>
<evidence type="ECO:0000256" key="3">
    <source>
        <dbReference type="RuleBase" id="RU361153"/>
    </source>
</evidence>
<name>A0A916Z236_9BACL</name>
<evidence type="ECO:0000259" key="4">
    <source>
        <dbReference type="Pfam" id="PF00150"/>
    </source>
</evidence>
<proteinExistence type="inferred from homology"/>
<dbReference type="EMBL" id="BMHP01000002">
    <property type="protein sequence ID" value="GGD72044.1"/>
    <property type="molecule type" value="Genomic_DNA"/>
</dbReference>
<comment type="caution">
    <text evidence="5">The sequence shown here is derived from an EMBL/GenBank/DDBJ whole genome shotgun (WGS) entry which is preliminary data.</text>
</comment>
<reference evidence="5" key="1">
    <citation type="journal article" date="2014" name="Int. J. Syst. Evol. Microbiol.">
        <title>Complete genome sequence of Corynebacterium casei LMG S-19264T (=DSM 44701T), isolated from a smear-ripened cheese.</title>
        <authorList>
            <consortium name="US DOE Joint Genome Institute (JGI-PGF)"/>
            <person name="Walter F."/>
            <person name="Albersmeier A."/>
            <person name="Kalinowski J."/>
            <person name="Ruckert C."/>
        </authorList>
    </citation>
    <scope>NUCLEOTIDE SEQUENCE</scope>
    <source>
        <strain evidence="5">CGMCC 1.15178</strain>
    </source>
</reference>
<keyword evidence="6" id="KW-1185">Reference proteome</keyword>
<dbReference type="Gene3D" id="3.20.20.80">
    <property type="entry name" value="Glycosidases"/>
    <property type="match status" value="1"/>
</dbReference>
<accession>A0A916Z236</accession>
<organism evidence="5 6">
    <name type="scientific">Paenibacillus nasutitermitis</name>
    <dbReference type="NCBI Taxonomy" id="1652958"/>
    <lineage>
        <taxon>Bacteria</taxon>
        <taxon>Bacillati</taxon>
        <taxon>Bacillota</taxon>
        <taxon>Bacilli</taxon>
        <taxon>Bacillales</taxon>
        <taxon>Paenibacillaceae</taxon>
        <taxon>Paenibacillus</taxon>
    </lineage>
</organism>
<evidence type="ECO:0000313" key="5">
    <source>
        <dbReference type="EMBL" id="GGD72044.1"/>
    </source>
</evidence>
<dbReference type="SUPFAM" id="SSF51445">
    <property type="entry name" value="(Trans)glycosidases"/>
    <property type="match status" value="1"/>
</dbReference>
<sequence>MSAMIVLSTVLTACSDGGSPSVCEGSPGLCVDEQGTLIREGKPFKGSGVNYFNAFARTLSDPGDSSYQYGLEMLGKYGIPFARFMAGGYWPNDYKLYFEDKEKYFSLLDDVVKAAQESGVGLIPSLFWYHSALPDMVKEPRNAWGDPNSKTTALMREYIREMVTRYKDSPAIWGWEFGNEYNLEIDLPNAADNRPPVVPELGTAGSRSEQDDLTGDMVNRALSMFAEEVRKYDKQRIIISGNSIPRPSAWNQKENHTFNQDTEEQFAEALLGENPDPLNILSVHYYLWGEKRFGQGEDADAALSLMQEIARKAKKPLFVGEFGIGEAVEDGGVTDHELARQRFEDLLASLAKADIPLSALWVYDYWGQKDWNVTGDNERSYQLQALQEWNERLKKG</sequence>
<keyword evidence="2 3" id="KW-0326">Glycosidase</keyword>
<dbReference type="InterPro" id="IPR017853">
    <property type="entry name" value="GH"/>
</dbReference>
<dbReference type="GO" id="GO:0004553">
    <property type="term" value="F:hydrolase activity, hydrolyzing O-glycosyl compounds"/>
    <property type="evidence" value="ECO:0007669"/>
    <property type="project" value="InterPro"/>
</dbReference>
<gene>
    <name evidence="5" type="ORF">GCM10010911_32450</name>
</gene>